<organism evidence="1 2">
    <name type="scientific">Mesorhizobium album</name>
    <dbReference type="NCBI Taxonomy" id="3072314"/>
    <lineage>
        <taxon>Bacteria</taxon>
        <taxon>Pseudomonadati</taxon>
        <taxon>Pseudomonadota</taxon>
        <taxon>Alphaproteobacteria</taxon>
        <taxon>Hyphomicrobiales</taxon>
        <taxon>Phyllobacteriaceae</taxon>
        <taxon>Mesorhizobium</taxon>
    </lineage>
</organism>
<evidence type="ECO:0000313" key="1">
    <source>
        <dbReference type="EMBL" id="MDX8478574.1"/>
    </source>
</evidence>
<accession>A0ABU4XV53</accession>
<protein>
    <submittedName>
        <fullName evidence="1">DUF1403 family protein</fullName>
    </submittedName>
</protein>
<comment type="caution">
    <text evidence="1">The sequence shown here is derived from an EMBL/GenBank/DDBJ whole genome shotgun (WGS) entry which is preliminary data.</text>
</comment>
<sequence>MAAVFRAAVSSANRLEKIVDQLGLHWDGAALVALCTQVNEFARSQRPAPFAAAAIAADVVAMRPDSELFAWWLADLVLAQSRYSFTAESVGLSVWVRGRCFPDITRRGFEVVWRRVGVVAA</sequence>
<dbReference type="EMBL" id="JAVIIW010000008">
    <property type="protein sequence ID" value="MDX8478574.1"/>
    <property type="molecule type" value="Genomic_DNA"/>
</dbReference>
<gene>
    <name evidence="1" type="ORF">RFN28_08770</name>
</gene>
<evidence type="ECO:0000313" key="2">
    <source>
        <dbReference type="Proteomes" id="UP001287059"/>
    </source>
</evidence>
<name>A0ABU4XV53_9HYPH</name>
<dbReference type="Proteomes" id="UP001287059">
    <property type="component" value="Unassembled WGS sequence"/>
</dbReference>
<dbReference type="RefSeq" id="WP_320286984.1">
    <property type="nucleotide sequence ID" value="NZ_JAVIIW010000008.1"/>
</dbReference>
<dbReference type="InterPro" id="IPR009843">
    <property type="entry name" value="DUF1403"/>
</dbReference>
<keyword evidence="2" id="KW-1185">Reference proteome</keyword>
<proteinExistence type="predicted"/>
<dbReference type="Pfam" id="PF07183">
    <property type="entry name" value="DUF1403"/>
    <property type="match status" value="1"/>
</dbReference>
<reference evidence="1 2" key="1">
    <citation type="submission" date="2023-08" db="EMBL/GenBank/DDBJ databases">
        <title>Implementing the SeqCode for naming new Mesorhizobium species isolated from Vachellia karroo root nodules.</title>
        <authorList>
            <person name="Van Lill M."/>
        </authorList>
    </citation>
    <scope>NUCLEOTIDE SEQUENCE [LARGE SCALE GENOMIC DNA]</scope>
    <source>
        <strain evidence="1 2">VK24D</strain>
    </source>
</reference>